<evidence type="ECO:0000313" key="2">
    <source>
        <dbReference type="Proteomes" id="UP001497700"/>
    </source>
</evidence>
<evidence type="ECO:0000313" key="1">
    <source>
        <dbReference type="EMBL" id="KAI4868385.1"/>
    </source>
</evidence>
<protein>
    <submittedName>
        <fullName evidence="1">GTP cyclohydrolase 1 type 2/Nif3</fullName>
    </submittedName>
</protein>
<comment type="caution">
    <text evidence="1">The sequence shown here is derived from an EMBL/GenBank/DDBJ whole genome shotgun (WGS) entry which is preliminary data.</text>
</comment>
<sequence>MRTGAPRYLITRIHLPIHPPVCSSRGISATMASAINAVSKRFKLVFFVPPSDLEKCKAAIFAVGAGRYPGPGSYTECAFTTLGTGQFRPGDAANPHIGKVGNLEEVEEARVETLCVGEDVIKRAVESLKRAHPYEEPAYEVYKLEDF</sequence>
<accession>A0ACB9ZC79</accession>
<organism evidence="1 2">
    <name type="scientific">Hypoxylon rubiginosum</name>
    <dbReference type="NCBI Taxonomy" id="110542"/>
    <lineage>
        <taxon>Eukaryota</taxon>
        <taxon>Fungi</taxon>
        <taxon>Dikarya</taxon>
        <taxon>Ascomycota</taxon>
        <taxon>Pezizomycotina</taxon>
        <taxon>Sordariomycetes</taxon>
        <taxon>Xylariomycetidae</taxon>
        <taxon>Xylariales</taxon>
        <taxon>Hypoxylaceae</taxon>
        <taxon>Hypoxylon</taxon>
    </lineage>
</organism>
<keyword evidence="2" id="KW-1185">Reference proteome</keyword>
<dbReference type="EMBL" id="MU393438">
    <property type="protein sequence ID" value="KAI4868385.1"/>
    <property type="molecule type" value="Genomic_DNA"/>
</dbReference>
<proteinExistence type="predicted"/>
<dbReference type="Proteomes" id="UP001497700">
    <property type="component" value="Unassembled WGS sequence"/>
</dbReference>
<name>A0ACB9ZC79_9PEZI</name>
<gene>
    <name evidence="1" type="ORF">F4820DRAFT_409986</name>
</gene>
<reference evidence="1 2" key="1">
    <citation type="journal article" date="2022" name="New Phytol.">
        <title>Ecological generalism drives hyperdiversity of secondary metabolite gene clusters in xylarialean endophytes.</title>
        <authorList>
            <person name="Franco M.E.E."/>
            <person name="Wisecaver J.H."/>
            <person name="Arnold A.E."/>
            <person name="Ju Y.M."/>
            <person name="Slot J.C."/>
            <person name="Ahrendt S."/>
            <person name="Moore L.P."/>
            <person name="Eastman K.E."/>
            <person name="Scott K."/>
            <person name="Konkel Z."/>
            <person name="Mondo S.J."/>
            <person name="Kuo A."/>
            <person name="Hayes R.D."/>
            <person name="Haridas S."/>
            <person name="Andreopoulos B."/>
            <person name="Riley R."/>
            <person name="LaButti K."/>
            <person name="Pangilinan J."/>
            <person name="Lipzen A."/>
            <person name="Amirebrahimi M."/>
            <person name="Yan J."/>
            <person name="Adam C."/>
            <person name="Keymanesh K."/>
            <person name="Ng V."/>
            <person name="Louie K."/>
            <person name="Northen T."/>
            <person name="Drula E."/>
            <person name="Henrissat B."/>
            <person name="Hsieh H.M."/>
            <person name="Youens-Clark K."/>
            <person name="Lutzoni F."/>
            <person name="Miadlikowska J."/>
            <person name="Eastwood D.C."/>
            <person name="Hamelin R.C."/>
            <person name="Grigoriev I.V."/>
            <person name="U'Ren J.M."/>
        </authorList>
    </citation>
    <scope>NUCLEOTIDE SEQUENCE [LARGE SCALE GENOMIC DNA]</scope>
    <source>
        <strain evidence="1 2">CBS 119005</strain>
    </source>
</reference>